<dbReference type="STRING" id="945713.IALB_1796"/>
<dbReference type="SUPFAM" id="SSF55073">
    <property type="entry name" value="Nucleotide cyclase"/>
    <property type="match status" value="1"/>
</dbReference>
<evidence type="ECO:0000313" key="1">
    <source>
        <dbReference type="EMBL" id="AFH49503.1"/>
    </source>
</evidence>
<dbReference type="EMBL" id="CP003418">
    <property type="protein sequence ID" value="AFH49503.1"/>
    <property type="molecule type" value="Genomic_DNA"/>
</dbReference>
<sequence>MIVRNGIRMLASVMFTDMVGFTSMMQEDEERAKLLRDRY</sequence>
<dbReference type="HOGENOM" id="CLU_3311051_0_0_10"/>
<dbReference type="AlphaFoldDB" id="I0AKJ6"/>
<dbReference type="KEGG" id="ial:IALB_1796"/>
<reference evidence="1 2" key="1">
    <citation type="journal article" date="2012" name="Front. Microbiol.">
        <title>Complete genome of Ignavibacterium album, a metabolically versatile, flagellated, facultative anaerobe from the phylum Chlorobi.</title>
        <authorList>
            <person name="Liu Z."/>
            <person name="Frigaard N.-U."/>
            <person name="Vogl K."/>
            <person name="Iino T."/>
            <person name="Ohkuma M."/>
            <person name="Overmann J."/>
            <person name="Bryant D.A."/>
        </authorList>
    </citation>
    <scope>NUCLEOTIDE SEQUENCE [LARGE SCALE GENOMIC DNA]</scope>
    <source>
        <strain evidence="2">DSM 19864 / JCM 16511 / NBRC 101810 / Mat9-16</strain>
    </source>
</reference>
<evidence type="ECO:0008006" key="3">
    <source>
        <dbReference type="Google" id="ProtNLM"/>
    </source>
</evidence>
<organism evidence="1 2">
    <name type="scientific">Ignavibacterium album (strain DSM 19864 / JCM 16511 / NBRC 101810 / Mat9-16)</name>
    <dbReference type="NCBI Taxonomy" id="945713"/>
    <lineage>
        <taxon>Bacteria</taxon>
        <taxon>Pseudomonadati</taxon>
        <taxon>Ignavibacteriota</taxon>
        <taxon>Ignavibacteria</taxon>
        <taxon>Ignavibacteriales</taxon>
        <taxon>Ignavibacteriaceae</taxon>
        <taxon>Ignavibacterium</taxon>
    </lineage>
</organism>
<name>I0AKJ6_IGNAJ</name>
<dbReference type="InterPro" id="IPR029787">
    <property type="entry name" value="Nucleotide_cyclase"/>
</dbReference>
<keyword evidence="2" id="KW-1185">Reference proteome</keyword>
<evidence type="ECO:0000313" key="2">
    <source>
        <dbReference type="Proteomes" id="UP000007394"/>
    </source>
</evidence>
<proteinExistence type="predicted"/>
<accession>I0AKJ6</accession>
<gene>
    <name evidence="1" type="ordered locus">IALB_1796</name>
</gene>
<protein>
    <recommendedName>
        <fullName evidence="3">Guanylate cyclase domain-containing protein</fullName>
    </recommendedName>
</protein>
<dbReference type="Proteomes" id="UP000007394">
    <property type="component" value="Chromosome"/>
</dbReference>